<sequence length="780" mass="91718">MECQPSDSKKLFKVFDASKRNRSRKKREGLDDSNSVLTDSTSGCPGVVCRVPSAKASLQEIATVQNLSGQHDSNITKRMGRDSSPSASQSPVETHRHARSPRRHRRSAREGVSLALKAGLVSTPRSVSPRPQEAAGESMPQDQDSFIYAFLEEAIKRDKKKHRHARRREERRSRDDDDREHSSIRDRHRHHHRDHRHRDDVPSRDHDVIPKEVPPSPPPPPAAPPIDQSMLIETFAKICAQINNNKSNQNNTHKYEVPRTHSHKSLQCEVIAKRSEAYETDRPVKLSHEQSREKVGVSRIRSQENFSGKTRTRENSKILIPNEVDRVLLDRPYYEKDIPKFVSKLEIARSRMRHAEDDRFPEYPPAPVPTRSCVDPYRARPPDYRDYDREMRRHYEEDRKRYEQRTSRSFDVHREGYDDERNCRRTARSDTNRIRRYEERDKRYDEVGKYYDEKPVKYYDDKPMEPRPRNNASKDRRWRRNLERCDRNSVASREDDYRDKDRERERDRYSERERDSGMSVADGETSTVSGKSNYLKVVKQEIAEQREAMDKMMKLWKELMRCFKGFSQTQVHDKDIKNSADNVRESAAAQLRLWRECMRRYETVARDVGDTDARLMEEIKKQRSEMAEMATMWQECLQRYRDMSNDFNNLKQQVQLARPESPTRLPAQPVPVVCSEGEGPMPPAPYRLPPNYPHPQHMPLPPGPQYPSGGSPLRGRASAPPAWWWCPEPGAREPRRRSSPESRTSRERDRRHRHKERDEPKYKEKSKPSAAHSEHRHRKR</sequence>
<organism evidence="1 2">
    <name type="scientific">Mythimna loreyi</name>
    <dbReference type="NCBI Taxonomy" id="667449"/>
    <lineage>
        <taxon>Eukaryota</taxon>
        <taxon>Metazoa</taxon>
        <taxon>Ecdysozoa</taxon>
        <taxon>Arthropoda</taxon>
        <taxon>Hexapoda</taxon>
        <taxon>Insecta</taxon>
        <taxon>Pterygota</taxon>
        <taxon>Neoptera</taxon>
        <taxon>Endopterygota</taxon>
        <taxon>Lepidoptera</taxon>
        <taxon>Glossata</taxon>
        <taxon>Ditrysia</taxon>
        <taxon>Noctuoidea</taxon>
        <taxon>Noctuidae</taxon>
        <taxon>Noctuinae</taxon>
        <taxon>Hadenini</taxon>
        <taxon>Mythimna</taxon>
    </lineage>
</organism>
<keyword evidence="2" id="KW-1185">Reference proteome</keyword>
<name>A0ACC2Q9L5_9NEOP</name>
<gene>
    <name evidence="1" type="ORF">PYW08_008781</name>
</gene>
<evidence type="ECO:0000313" key="2">
    <source>
        <dbReference type="Proteomes" id="UP001231649"/>
    </source>
</evidence>
<reference evidence="1" key="1">
    <citation type="submission" date="2023-03" db="EMBL/GenBank/DDBJ databases">
        <title>Chromosome-level genomes of two armyworms, Mythimna separata and Mythimna loreyi, provide insights into the biosynthesis and reception of sex pheromones.</title>
        <authorList>
            <person name="Zhao H."/>
        </authorList>
    </citation>
    <scope>NUCLEOTIDE SEQUENCE</scope>
    <source>
        <strain evidence="1">BeijingLab</strain>
    </source>
</reference>
<dbReference type="EMBL" id="CM056798">
    <property type="protein sequence ID" value="KAJ8711827.1"/>
    <property type="molecule type" value="Genomic_DNA"/>
</dbReference>
<proteinExistence type="predicted"/>
<accession>A0ACC2Q9L5</accession>
<protein>
    <submittedName>
        <fullName evidence="1">Uncharacterized protein</fullName>
    </submittedName>
</protein>
<evidence type="ECO:0000313" key="1">
    <source>
        <dbReference type="EMBL" id="KAJ8711827.1"/>
    </source>
</evidence>
<dbReference type="Proteomes" id="UP001231649">
    <property type="component" value="Chromosome 22"/>
</dbReference>
<comment type="caution">
    <text evidence="1">The sequence shown here is derived from an EMBL/GenBank/DDBJ whole genome shotgun (WGS) entry which is preliminary data.</text>
</comment>